<dbReference type="Proteomes" id="UP001501116">
    <property type="component" value="Unassembled WGS sequence"/>
</dbReference>
<feature type="domain" description="Carrier" evidence="1">
    <location>
        <begin position="16"/>
        <end position="101"/>
    </location>
</feature>
<protein>
    <submittedName>
        <fullName evidence="2">Phosphopantetheine-binding protein</fullName>
    </submittedName>
</protein>
<evidence type="ECO:0000313" key="2">
    <source>
        <dbReference type="EMBL" id="GAA1964640.1"/>
    </source>
</evidence>
<dbReference type="PROSITE" id="PS50075">
    <property type="entry name" value="CARRIER"/>
    <property type="match status" value="1"/>
</dbReference>
<dbReference type="InterPro" id="IPR036736">
    <property type="entry name" value="ACP-like_sf"/>
</dbReference>
<accession>A0ABN2R7F4</accession>
<dbReference type="EMBL" id="BAAANN010000015">
    <property type="protein sequence ID" value="GAA1964640.1"/>
    <property type="molecule type" value="Genomic_DNA"/>
</dbReference>
<keyword evidence="3" id="KW-1185">Reference proteome</keyword>
<organism evidence="2 3">
    <name type="scientific">Amycolatopsis minnesotensis</name>
    <dbReference type="NCBI Taxonomy" id="337894"/>
    <lineage>
        <taxon>Bacteria</taxon>
        <taxon>Bacillati</taxon>
        <taxon>Actinomycetota</taxon>
        <taxon>Actinomycetes</taxon>
        <taxon>Pseudonocardiales</taxon>
        <taxon>Pseudonocardiaceae</taxon>
        <taxon>Amycolatopsis</taxon>
    </lineage>
</organism>
<dbReference type="RefSeq" id="WP_344420798.1">
    <property type="nucleotide sequence ID" value="NZ_BAAANN010000015.1"/>
</dbReference>
<proteinExistence type="predicted"/>
<evidence type="ECO:0000313" key="3">
    <source>
        <dbReference type="Proteomes" id="UP001501116"/>
    </source>
</evidence>
<comment type="caution">
    <text evidence="2">The sequence shown here is derived from an EMBL/GenBank/DDBJ whole genome shotgun (WGS) entry which is preliminary data.</text>
</comment>
<reference evidence="2 3" key="1">
    <citation type="journal article" date="2019" name="Int. J. Syst. Evol. Microbiol.">
        <title>The Global Catalogue of Microorganisms (GCM) 10K type strain sequencing project: providing services to taxonomists for standard genome sequencing and annotation.</title>
        <authorList>
            <consortium name="The Broad Institute Genomics Platform"/>
            <consortium name="The Broad Institute Genome Sequencing Center for Infectious Disease"/>
            <person name="Wu L."/>
            <person name="Ma J."/>
        </authorList>
    </citation>
    <scope>NUCLEOTIDE SEQUENCE [LARGE SCALE GENOMIC DNA]</scope>
    <source>
        <strain evidence="2 3">JCM 14545</strain>
    </source>
</reference>
<dbReference type="InterPro" id="IPR009081">
    <property type="entry name" value="PP-bd_ACP"/>
</dbReference>
<name>A0ABN2R7F4_9PSEU</name>
<dbReference type="Gene3D" id="1.10.1200.10">
    <property type="entry name" value="ACP-like"/>
    <property type="match status" value="1"/>
</dbReference>
<sequence>MSVEETTSPVIADEAAVLADLTGILRALLEDYEPDDIEITRDTTFHDDLELESIDLVAMSAQLREKYGEAINFASFVADLELGQIMALTVGELVDFVVTSLNAKGKSGA</sequence>
<gene>
    <name evidence="2" type="ORF">GCM10009754_40670</name>
</gene>
<evidence type="ECO:0000259" key="1">
    <source>
        <dbReference type="PROSITE" id="PS50075"/>
    </source>
</evidence>
<dbReference type="SUPFAM" id="SSF47336">
    <property type="entry name" value="ACP-like"/>
    <property type="match status" value="1"/>
</dbReference>
<dbReference type="Pfam" id="PF00550">
    <property type="entry name" value="PP-binding"/>
    <property type="match status" value="1"/>
</dbReference>